<name>A0A2R8BWT1_9RHOB</name>
<evidence type="ECO:0000259" key="4">
    <source>
        <dbReference type="PROSITE" id="PS50949"/>
    </source>
</evidence>
<dbReference type="GO" id="GO:0003677">
    <property type="term" value="F:DNA binding"/>
    <property type="evidence" value="ECO:0007669"/>
    <property type="project" value="UniProtKB-KW"/>
</dbReference>
<dbReference type="PROSITE" id="PS50949">
    <property type="entry name" value="HTH_GNTR"/>
    <property type="match status" value="1"/>
</dbReference>
<reference evidence="6" key="1">
    <citation type="submission" date="2018-03" db="EMBL/GenBank/DDBJ databases">
        <authorList>
            <person name="Rodrigo-Torres L."/>
            <person name="Arahal R. D."/>
            <person name="Lucena T."/>
        </authorList>
    </citation>
    <scope>NUCLEOTIDE SEQUENCE [LARGE SCALE GENOMIC DNA]</scope>
    <source>
        <strain evidence="6">CECT 8504</strain>
    </source>
</reference>
<dbReference type="InterPro" id="IPR000524">
    <property type="entry name" value="Tscrpt_reg_HTH_GntR"/>
</dbReference>
<dbReference type="InterPro" id="IPR011711">
    <property type="entry name" value="GntR_C"/>
</dbReference>
<organism evidence="5 6">
    <name type="scientific">Palleronia abyssalis</name>
    <dbReference type="NCBI Taxonomy" id="1501240"/>
    <lineage>
        <taxon>Bacteria</taxon>
        <taxon>Pseudomonadati</taxon>
        <taxon>Pseudomonadota</taxon>
        <taxon>Alphaproteobacteria</taxon>
        <taxon>Rhodobacterales</taxon>
        <taxon>Roseobacteraceae</taxon>
        <taxon>Palleronia</taxon>
    </lineage>
</organism>
<dbReference type="EMBL" id="ONZF01000004">
    <property type="protein sequence ID" value="SPJ24536.1"/>
    <property type="molecule type" value="Genomic_DNA"/>
</dbReference>
<dbReference type="PANTHER" id="PTHR43537:SF49">
    <property type="entry name" value="TRANSCRIPTIONAL REGULATORY PROTEIN"/>
    <property type="match status" value="1"/>
</dbReference>
<gene>
    <name evidence="5" type="primary">rspR_2</name>
    <name evidence="5" type="ORF">PAA8504_02369</name>
</gene>
<dbReference type="Proteomes" id="UP000244912">
    <property type="component" value="Unassembled WGS sequence"/>
</dbReference>
<keyword evidence="2" id="KW-0238">DNA-binding</keyword>
<dbReference type="Pfam" id="PF07729">
    <property type="entry name" value="FCD"/>
    <property type="match status" value="1"/>
</dbReference>
<feature type="domain" description="HTH gntR-type" evidence="4">
    <location>
        <begin position="7"/>
        <end position="74"/>
    </location>
</feature>
<proteinExistence type="predicted"/>
<accession>A0A2R8BWT1</accession>
<dbReference type="OrthoDB" id="7620579at2"/>
<dbReference type="Gene3D" id="1.20.120.530">
    <property type="entry name" value="GntR ligand-binding domain-like"/>
    <property type="match status" value="1"/>
</dbReference>
<evidence type="ECO:0000313" key="5">
    <source>
        <dbReference type="EMBL" id="SPJ24536.1"/>
    </source>
</evidence>
<dbReference type="InterPro" id="IPR036390">
    <property type="entry name" value="WH_DNA-bd_sf"/>
</dbReference>
<dbReference type="Pfam" id="PF00392">
    <property type="entry name" value="GntR"/>
    <property type="match status" value="1"/>
</dbReference>
<keyword evidence="6" id="KW-1185">Reference proteome</keyword>
<keyword evidence="1" id="KW-0805">Transcription regulation</keyword>
<dbReference type="SUPFAM" id="SSF46785">
    <property type="entry name" value="Winged helix' DNA-binding domain"/>
    <property type="match status" value="1"/>
</dbReference>
<dbReference type="AlphaFoldDB" id="A0A2R8BWT1"/>
<dbReference type="SMART" id="SM00345">
    <property type="entry name" value="HTH_GNTR"/>
    <property type="match status" value="1"/>
</dbReference>
<evidence type="ECO:0000313" key="6">
    <source>
        <dbReference type="Proteomes" id="UP000244912"/>
    </source>
</evidence>
<protein>
    <submittedName>
        <fullName evidence="5">HTH-type transcriptional repressor RspR</fullName>
    </submittedName>
</protein>
<evidence type="ECO:0000256" key="1">
    <source>
        <dbReference type="ARBA" id="ARBA00023015"/>
    </source>
</evidence>
<keyword evidence="3" id="KW-0804">Transcription</keyword>
<dbReference type="Gene3D" id="1.10.10.10">
    <property type="entry name" value="Winged helix-like DNA-binding domain superfamily/Winged helix DNA-binding domain"/>
    <property type="match status" value="1"/>
</dbReference>
<dbReference type="RefSeq" id="WP_108894353.1">
    <property type="nucleotide sequence ID" value="NZ_ONZF01000004.1"/>
</dbReference>
<dbReference type="SUPFAM" id="SSF48008">
    <property type="entry name" value="GntR ligand-binding domain-like"/>
    <property type="match status" value="1"/>
</dbReference>
<dbReference type="GO" id="GO:0003700">
    <property type="term" value="F:DNA-binding transcription factor activity"/>
    <property type="evidence" value="ECO:0007669"/>
    <property type="project" value="InterPro"/>
</dbReference>
<evidence type="ECO:0000256" key="3">
    <source>
        <dbReference type="ARBA" id="ARBA00023163"/>
    </source>
</evidence>
<dbReference type="PANTHER" id="PTHR43537">
    <property type="entry name" value="TRANSCRIPTIONAL REGULATOR, GNTR FAMILY"/>
    <property type="match status" value="1"/>
</dbReference>
<sequence>MSRHTRQAQFARALIELRSLVVDGSIPAGTRLTETAMAERLQLSRTPLRQAMDRLVDEGLLERIETGGCRVARFTMADILDAIEIRGVLEGTAARLAAERGISAERSAQMGDILAGLDTAVDPARFDFESYVRLNDDFHRLLPELSGSEIVAREVARASRLPAASPGAFMQGQELIPDFRTSLTRAQHQHRCIFEAILAREGTRAEALAREHARLARMNLEYITTQRPNLADRVPGLALVTE</sequence>
<dbReference type="InterPro" id="IPR008920">
    <property type="entry name" value="TF_FadR/GntR_C"/>
</dbReference>
<evidence type="ECO:0000256" key="2">
    <source>
        <dbReference type="ARBA" id="ARBA00023125"/>
    </source>
</evidence>
<dbReference type="InterPro" id="IPR036388">
    <property type="entry name" value="WH-like_DNA-bd_sf"/>
</dbReference>
<dbReference type="SMART" id="SM00895">
    <property type="entry name" value="FCD"/>
    <property type="match status" value="1"/>
</dbReference>